<organism evidence="1 2">
    <name type="scientific">Cichorium intybus</name>
    <name type="common">Chicory</name>
    <dbReference type="NCBI Taxonomy" id="13427"/>
    <lineage>
        <taxon>Eukaryota</taxon>
        <taxon>Viridiplantae</taxon>
        <taxon>Streptophyta</taxon>
        <taxon>Embryophyta</taxon>
        <taxon>Tracheophyta</taxon>
        <taxon>Spermatophyta</taxon>
        <taxon>Magnoliopsida</taxon>
        <taxon>eudicotyledons</taxon>
        <taxon>Gunneridae</taxon>
        <taxon>Pentapetalae</taxon>
        <taxon>asterids</taxon>
        <taxon>campanulids</taxon>
        <taxon>Asterales</taxon>
        <taxon>Asteraceae</taxon>
        <taxon>Cichorioideae</taxon>
        <taxon>Cichorieae</taxon>
        <taxon>Cichoriinae</taxon>
        <taxon>Cichorium</taxon>
    </lineage>
</organism>
<sequence>MEFDGFPSLFIALLCHRLITQLPMVIVVQFQKSTTLKVTPLHSSLKISKLLWYVMTCDVVGVNSLIRTLWAICINSVNRLQNDLVIAYDKSIPGHQDIRNLPTHEQTAGLNIITAYMIGYLYPERPVANMCFKVYGYISMIQALTFIQDFKLGRYIHDSINPSNLKMVFFVKGMEQTISIKVTREGVMGAAVVVVGDYLLHLNTMSSKVL</sequence>
<protein>
    <submittedName>
        <fullName evidence="1">Uncharacterized protein</fullName>
    </submittedName>
</protein>
<accession>A0ACB9BE22</accession>
<name>A0ACB9BE22_CICIN</name>
<dbReference type="Proteomes" id="UP001055811">
    <property type="component" value="Linkage Group LG06"/>
</dbReference>
<evidence type="ECO:0000313" key="2">
    <source>
        <dbReference type="Proteomes" id="UP001055811"/>
    </source>
</evidence>
<comment type="caution">
    <text evidence="1">The sequence shown here is derived from an EMBL/GenBank/DDBJ whole genome shotgun (WGS) entry which is preliminary data.</text>
</comment>
<reference evidence="2" key="1">
    <citation type="journal article" date="2022" name="Mol. Ecol. Resour.">
        <title>The genomes of chicory, endive, great burdock and yacon provide insights into Asteraceae palaeo-polyploidization history and plant inulin production.</title>
        <authorList>
            <person name="Fan W."/>
            <person name="Wang S."/>
            <person name="Wang H."/>
            <person name="Wang A."/>
            <person name="Jiang F."/>
            <person name="Liu H."/>
            <person name="Zhao H."/>
            <person name="Xu D."/>
            <person name="Zhang Y."/>
        </authorList>
    </citation>
    <scope>NUCLEOTIDE SEQUENCE [LARGE SCALE GENOMIC DNA]</scope>
    <source>
        <strain evidence="2">cv. Punajuju</strain>
    </source>
</reference>
<gene>
    <name evidence="1" type="ORF">L2E82_31623</name>
</gene>
<evidence type="ECO:0000313" key="1">
    <source>
        <dbReference type="EMBL" id="KAI3720632.1"/>
    </source>
</evidence>
<proteinExistence type="predicted"/>
<keyword evidence="2" id="KW-1185">Reference proteome</keyword>
<reference evidence="1 2" key="2">
    <citation type="journal article" date="2022" name="Mol. Ecol. Resour.">
        <title>The genomes of chicory, endive, great burdock and yacon provide insights into Asteraceae paleo-polyploidization history and plant inulin production.</title>
        <authorList>
            <person name="Fan W."/>
            <person name="Wang S."/>
            <person name="Wang H."/>
            <person name="Wang A."/>
            <person name="Jiang F."/>
            <person name="Liu H."/>
            <person name="Zhao H."/>
            <person name="Xu D."/>
            <person name="Zhang Y."/>
        </authorList>
    </citation>
    <scope>NUCLEOTIDE SEQUENCE [LARGE SCALE GENOMIC DNA]</scope>
    <source>
        <strain evidence="2">cv. Punajuju</strain>
        <tissue evidence="1">Leaves</tissue>
    </source>
</reference>
<dbReference type="EMBL" id="CM042014">
    <property type="protein sequence ID" value="KAI3720632.1"/>
    <property type="molecule type" value="Genomic_DNA"/>
</dbReference>